<keyword evidence="1" id="KW-0472">Membrane</keyword>
<organism evidence="2 3">
    <name type="scientific">Nakamurella endophytica</name>
    <dbReference type="NCBI Taxonomy" id="1748367"/>
    <lineage>
        <taxon>Bacteria</taxon>
        <taxon>Bacillati</taxon>
        <taxon>Actinomycetota</taxon>
        <taxon>Actinomycetes</taxon>
        <taxon>Nakamurellales</taxon>
        <taxon>Nakamurellaceae</taxon>
        <taxon>Nakamurella</taxon>
    </lineage>
</organism>
<feature type="transmembrane region" description="Helical" evidence="1">
    <location>
        <begin position="6"/>
        <end position="27"/>
    </location>
</feature>
<dbReference type="EMBL" id="BMNA01000005">
    <property type="protein sequence ID" value="GGM06919.1"/>
    <property type="molecule type" value="Genomic_DNA"/>
</dbReference>
<keyword evidence="1" id="KW-0812">Transmembrane</keyword>
<name>A0A917T192_9ACTN</name>
<evidence type="ECO:0000313" key="2">
    <source>
        <dbReference type="EMBL" id="GGM06919.1"/>
    </source>
</evidence>
<keyword evidence="3" id="KW-1185">Reference proteome</keyword>
<sequence length="76" mass="8317">MTVLQTLAVFVGAPLVIYLVIAASTLLPGRKRRRPQYRPGEPWTLPAQWWAGDQPLAAVDRSLMISGSEGGARGNW</sequence>
<protein>
    <submittedName>
        <fullName evidence="2">Uncharacterized protein</fullName>
    </submittedName>
</protein>
<proteinExistence type="predicted"/>
<reference evidence="2" key="2">
    <citation type="submission" date="2020-09" db="EMBL/GenBank/DDBJ databases">
        <authorList>
            <person name="Sun Q."/>
            <person name="Zhou Y."/>
        </authorList>
    </citation>
    <scope>NUCLEOTIDE SEQUENCE</scope>
    <source>
        <strain evidence="2">CGMCC 4.7308</strain>
    </source>
</reference>
<comment type="caution">
    <text evidence="2">The sequence shown here is derived from an EMBL/GenBank/DDBJ whole genome shotgun (WGS) entry which is preliminary data.</text>
</comment>
<gene>
    <name evidence="2" type="ORF">GCM10011594_28650</name>
</gene>
<keyword evidence="1" id="KW-1133">Transmembrane helix</keyword>
<evidence type="ECO:0000313" key="3">
    <source>
        <dbReference type="Proteomes" id="UP000655208"/>
    </source>
</evidence>
<accession>A0A917T192</accession>
<dbReference type="AlphaFoldDB" id="A0A917T192"/>
<dbReference type="Proteomes" id="UP000655208">
    <property type="component" value="Unassembled WGS sequence"/>
</dbReference>
<dbReference type="RefSeq" id="WP_188942615.1">
    <property type="nucleotide sequence ID" value="NZ_BMNA01000005.1"/>
</dbReference>
<reference evidence="2" key="1">
    <citation type="journal article" date="2014" name="Int. J. Syst. Evol. Microbiol.">
        <title>Complete genome sequence of Corynebacterium casei LMG S-19264T (=DSM 44701T), isolated from a smear-ripened cheese.</title>
        <authorList>
            <consortium name="US DOE Joint Genome Institute (JGI-PGF)"/>
            <person name="Walter F."/>
            <person name="Albersmeier A."/>
            <person name="Kalinowski J."/>
            <person name="Ruckert C."/>
        </authorList>
    </citation>
    <scope>NUCLEOTIDE SEQUENCE</scope>
    <source>
        <strain evidence="2">CGMCC 4.7308</strain>
    </source>
</reference>
<evidence type="ECO:0000256" key="1">
    <source>
        <dbReference type="SAM" id="Phobius"/>
    </source>
</evidence>